<dbReference type="SUPFAM" id="SSF53448">
    <property type="entry name" value="Nucleotide-diphospho-sugar transferases"/>
    <property type="match status" value="1"/>
</dbReference>
<dbReference type="Gene3D" id="3.90.550.10">
    <property type="entry name" value="Spore Coat Polysaccharide Biosynthesis Protein SpsA, Chain A"/>
    <property type="match status" value="1"/>
</dbReference>
<reference evidence="1" key="1">
    <citation type="submission" date="2021-06" db="EMBL/GenBank/DDBJ databases">
        <authorList>
            <person name="Kallberg Y."/>
            <person name="Tangrot J."/>
            <person name="Rosling A."/>
        </authorList>
    </citation>
    <scope>NUCLEOTIDE SEQUENCE</scope>
    <source>
        <strain evidence="1">MA453B</strain>
    </source>
</reference>
<evidence type="ECO:0000313" key="1">
    <source>
        <dbReference type="EMBL" id="CAG8792340.1"/>
    </source>
</evidence>
<name>A0A9N9JQC4_9GLOM</name>
<sequence>GVICLAKSLMHVKTKFSLLVLVPNLENKETNLNCKDYDELIRLGSNYNFWFIDIKEISRIHFKVTPENCVYMKGPIYSESTNKPPITNAKSYFNTRLIILHPSKSKFNKIYDCIINYENSDKLIFLEQDLLNEIYKRNWIGLPYIYNALKPLCKYYSLIWLDNDLKNVHYIINKLWKENFNNVREMRMDERRDILNNWWWKVYQDEELENGDFEVVSA</sequence>
<accession>A0A9N9JQC4</accession>
<proteinExistence type="predicted"/>
<dbReference type="PANTHER" id="PTHR11183">
    <property type="entry name" value="GLYCOGENIN SUBFAMILY MEMBER"/>
    <property type="match status" value="1"/>
</dbReference>
<protein>
    <submittedName>
        <fullName evidence="1">15476_t:CDS:1</fullName>
    </submittedName>
</protein>
<feature type="non-terminal residue" evidence="1">
    <location>
        <position position="218"/>
    </location>
</feature>
<comment type="caution">
    <text evidence="1">The sequence shown here is derived from an EMBL/GenBank/DDBJ whole genome shotgun (WGS) entry which is preliminary data.</text>
</comment>
<dbReference type="AlphaFoldDB" id="A0A9N9JQC4"/>
<dbReference type="Proteomes" id="UP000789405">
    <property type="component" value="Unassembled WGS sequence"/>
</dbReference>
<gene>
    <name evidence="1" type="ORF">DERYTH_LOCUS21681</name>
</gene>
<organism evidence="1 2">
    <name type="scientific">Dentiscutata erythropus</name>
    <dbReference type="NCBI Taxonomy" id="1348616"/>
    <lineage>
        <taxon>Eukaryota</taxon>
        <taxon>Fungi</taxon>
        <taxon>Fungi incertae sedis</taxon>
        <taxon>Mucoromycota</taxon>
        <taxon>Glomeromycotina</taxon>
        <taxon>Glomeromycetes</taxon>
        <taxon>Diversisporales</taxon>
        <taxon>Gigasporaceae</taxon>
        <taxon>Dentiscutata</taxon>
    </lineage>
</organism>
<dbReference type="InterPro" id="IPR029044">
    <property type="entry name" value="Nucleotide-diphossugar_trans"/>
</dbReference>
<keyword evidence="2" id="KW-1185">Reference proteome</keyword>
<dbReference type="EMBL" id="CAJVPY010028244">
    <property type="protein sequence ID" value="CAG8792340.1"/>
    <property type="molecule type" value="Genomic_DNA"/>
</dbReference>
<dbReference type="OrthoDB" id="2014201at2759"/>
<dbReference type="InterPro" id="IPR050587">
    <property type="entry name" value="GNT1/Glycosyltrans_8"/>
</dbReference>
<evidence type="ECO:0000313" key="2">
    <source>
        <dbReference type="Proteomes" id="UP000789405"/>
    </source>
</evidence>